<dbReference type="AlphaFoldDB" id="A0A8S0TQU2"/>
<comment type="caution">
    <text evidence="2">The sequence shown here is derived from an EMBL/GenBank/DDBJ whole genome shotgun (WGS) entry which is preliminary data.</text>
</comment>
<keyword evidence="3" id="KW-1185">Reference proteome</keyword>
<reference evidence="2 3" key="1">
    <citation type="submission" date="2019-12" db="EMBL/GenBank/DDBJ databases">
        <authorList>
            <person name="Alioto T."/>
            <person name="Alioto T."/>
            <person name="Gomez Garrido J."/>
        </authorList>
    </citation>
    <scope>NUCLEOTIDE SEQUENCE [LARGE SCALE GENOMIC DNA]</scope>
</reference>
<organism evidence="2 3">
    <name type="scientific">Olea europaea subsp. europaea</name>
    <dbReference type="NCBI Taxonomy" id="158383"/>
    <lineage>
        <taxon>Eukaryota</taxon>
        <taxon>Viridiplantae</taxon>
        <taxon>Streptophyta</taxon>
        <taxon>Embryophyta</taxon>
        <taxon>Tracheophyta</taxon>
        <taxon>Spermatophyta</taxon>
        <taxon>Magnoliopsida</taxon>
        <taxon>eudicotyledons</taxon>
        <taxon>Gunneridae</taxon>
        <taxon>Pentapetalae</taxon>
        <taxon>asterids</taxon>
        <taxon>lamiids</taxon>
        <taxon>Lamiales</taxon>
        <taxon>Oleaceae</taxon>
        <taxon>Oleeae</taxon>
        <taxon>Olea</taxon>
    </lineage>
</organism>
<sequence length="159" mass="18177">MEFCNSHQVSHFSAFFIDARAKIFIVESHFNFDACPFLEVSISNGSPRDERFFECSLTLFTLGFIRPCNEHVRAHHRNRSLTRDDYSIMPTSSSRACCGKRSRLCFVGFNNDPSAGSLTKTLLQLLLYLNDKFQWTSRDVAGSRPSMSSRSEHFTGLFN</sequence>
<gene>
    <name evidence="2" type="ORF">OLEA9_A116671</name>
</gene>
<evidence type="ECO:0000313" key="3">
    <source>
        <dbReference type="Proteomes" id="UP000594638"/>
    </source>
</evidence>
<proteinExistence type="predicted"/>
<feature type="region of interest" description="Disordered" evidence="1">
    <location>
        <begin position="140"/>
        <end position="159"/>
    </location>
</feature>
<evidence type="ECO:0000256" key="1">
    <source>
        <dbReference type="SAM" id="MobiDB-lite"/>
    </source>
</evidence>
<name>A0A8S0TQU2_OLEEU</name>
<protein>
    <submittedName>
        <fullName evidence="2">Uncharacterized protein</fullName>
    </submittedName>
</protein>
<accession>A0A8S0TQU2</accession>
<dbReference type="EMBL" id="CACTIH010007295">
    <property type="protein sequence ID" value="CAA3008326.1"/>
    <property type="molecule type" value="Genomic_DNA"/>
</dbReference>
<evidence type="ECO:0000313" key="2">
    <source>
        <dbReference type="EMBL" id="CAA3008326.1"/>
    </source>
</evidence>
<dbReference type="Gramene" id="OE9A116671T1">
    <property type="protein sequence ID" value="OE9A116671C1"/>
    <property type="gene ID" value="OE9A116671"/>
</dbReference>
<dbReference type="OrthoDB" id="1540477at2759"/>
<dbReference type="Proteomes" id="UP000594638">
    <property type="component" value="Unassembled WGS sequence"/>
</dbReference>